<dbReference type="EMBL" id="CM047745">
    <property type="protein sequence ID" value="KAJ0024146.1"/>
    <property type="molecule type" value="Genomic_DNA"/>
</dbReference>
<protein>
    <submittedName>
        <fullName evidence="1">Uncharacterized protein</fullName>
    </submittedName>
</protein>
<reference evidence="2" key="1">
    <citation type="journal article" date="2023" name="G3 (Bethesda)">
        <title>Genome assembly and association tests identify interacting loci associated with vigor, precocity, and sex in interspecific pistachio rootstocks.</title>
        <authorList>
            <person name="Palmer W."/>
            <person name="Jacygrad E."/>
            <person name="Sagayaradj S."/>
            <person name="Cavanaugh K."/>
            <person name="Han R."/>
            <person name="Bertier L."/>
            <person name="Beede B."/>
            <person name="Kafkas S."/>
            <person name="Golino D."/>
            <person name="Preece J."/>
            <person name="Michelmore R."/>
        </authorList>
    </citation>
    <scope>NUCLEOTIDE SEQUENCE [LARGE SCALE GENOMIC DNA]</scope>
</reference>
<proteinExistence type="predicted"/>
<keyword evidence="2" id="KW-1185">Reference proteome</keyword>
<name>A0ACC0XRR1_9ROSI</name>
<organism evidence="1 2">
    <name type="scientific">Pistacia integerrima</name>
    <dbReference type="NCBI Taxonomy" id="434235"/>
    <lineage>
        <taxon>Eukaryota</taxon>
        <taxon>Viridiplantae</taxon>
        <taxon>Streptophyta</taxon>
        <taxon>Embryophyta</taxon>
        <taxon>Tracheophyta</taxon>
        <taxon>Spermatophyta</taxon>
        <taxon>Magnoliopsida</taxon>
        <taxon>eudicotyledons</taxon>
        <taxon>Gunneridae</taxon>
        <taxon>Pentapetalae</taxon>
        <taxon>rosids</taxon>
        <taxon>malvids</taxon>
        <taxon>Sapindales</taxon>
        <taxon>Anacardiaceae</taxon>
        <taxon>Pistacia</taxon>
    </lineage>
</organism>
<evidence type="ECO:0000313" key="1">
    <source>
        <dbReference type="EMBL" id="KAJ0024146.1"/>
    </source>
</evidence>
<evidence type="ECO:0000313" key="2">
    <source>
        <dbReference type="Proteomes" id="UP001163603"/>
    </source>
</evidence>
<comment type="caution">
    <text evidence="1">The sequence shown here is derived from an EMBL/GenBank/DDBJ whole genome shotgun (WGS) entry which is preliminary data.</text>
</comment>
<dbReference type="Proteomes" id="UP001163603">
    <property type="component" value="Chromosome 10"/>
</dbReference>
<accession>A0ACC0XRR1</accession>
<sequence>MNSDPTYNINIAGDIKQMLQELGTEKGKQTALLGGGGSKAQKERATMYLCRNFMIQGGDPTGIGKGGESIWGKPFKDEVNSKLLHSGRGVVSMANSGPHTNGSQFFNLYKSANHLNFKHTFLGGVVDGLTALAAMEKTARRYSSDDPNQKQFDHFNVTAIFQYTGNYTPSSPYFPSALPNFKDNHAAVTFTERFRSLASQDHPVNVPKNITTRMFVVASMGMEFCPNKSCDGYHGNRNLSGVYKTNFPDDPANPYNYTGENLDVYKLMIPVVDTRVKVLVVDTRVKVLACEEVEIVFQGTNAFNASEAHPFHLRGHSF</sequence>
<gene>
    <name evidence="1" type="ORF">Pint_07827</name>
</gene>